<comment type="caution">
    <text evidence="2">The sequence shown here is derived from an EMBL/GenBank/DDBJ whole genome shotgun (WGS) entry which is preliminary data.</text>
</comment>
<evidence type="ECO:0000313" key="3">
    <source>
        <dbReference type="Proteomes" id="UP000037251"/>
    </source>
</evidence>
<keyword evidence="3" id="KW-1185">Reference proteome</keyword>
<dbReference type="Proteomes" id="UP000037251">
    <property type="component" value="Unassembled WGS sequence"/>
</dbReference>
<feature type="domain" description="HTH marR-type" evidence="1">
    <location>
        <begin position="19"/>
        <end position="155"/>
    </location>
</feature>
<dbReference type="Pfam" id="PF01047">
    <property type="entry name" value="MarR"/>
    <property type="match status" value="1"/>
</dbReference>
<dbReference type="SUPFAM" id="SSF46785">
    <property type="entry name" value="Winged helix' DNA-binding domain"/>
    <property type="match status" value="1"/>
</dbReference>
<dbReference type="InterPro" id="IPR036390">
    <property type="entry name" value="WH_DNA-bd_sf"/>
</dbReference>
<dbReference type="OrthoDB" id="5295456at2"/>
<dbReference type="InterPro" id="IPR036388">
    <property type="entry name" value="WH-like_DNA-bd_sf"/>
</dbReference>
<sequence length="160" mass="18063">MDAATRRDDETARAANSRIVQDFGLLIKAATRLEQRIDVALRRECGISHTMFEVLIRLCRQPDEEVSQRALADDLTLTSSGITRLIDRMEEAPLVRRVPSPEDRRSVLVEVTDHGRAVFLRAAEVHGQVVERYFVTPLAPADYGRLTTSLGEIHRALRDD</sequence>
<dbReference type="SMART" id="SM00347">
    <property type="entry name" value="HTH_MARR"/>
    <property type="match status" value="1"/>
</dbReference>
<protein>
    <submittedName>
        <fullName evidence="2">MarR family transcriptional regulator</fullName>
    </submittedName>
</protein>
<accession>A0A0L8L8W4</accession>
<dbReference type="GO" id="GO:0006950">
    <property type="term" value="P:response to stress"/>
    <property type="evidence" value="ECO:0007669"/>
    <property type="project" value="TreeGrafter"/>
</dbReference>
<dbReference type="PANTHER" id="PTHR33164:SF43">
    <property type="entry name" value="HTH-TYPE TRANSCRIPTIONAL REPRESSOR YETL"/>
    <property type="match status" value="1"/>
</dbReference>
<dbReference type="InterPro" id="IPR039422">
    <property type="entry name" value="MarR/SlyA-like"/>
</dbReference>
<dbReference type="GO" id="GO:0003700">
    <property type="term" value="F:DNA-binding transcription factor activity"/>
    <property type="evidence" value="ECO:0007669"/>
    <property type="project" value="InterPro"/>
</dbReference>
<organism evidence="2 3">
    <name type="scientific">Streptomyces resistomycificus</name>
    <dbReference type="NCBI Taxonomy" id="67356"/>
    <lineage>
        <taxon>Bacteria</taxon>
        <taxon>Bacillati</taxon>
        <taxon>Actinomycetota</taxon>
        <taxon>Actinomycetes</taxon>
        <taxon>Kitasatosporales</taxon>
        <taxon>Streptomycetaceae</taxon>
        <taxon>Streptomyces</taxon>
        <taxon>Streptomyces aurantiacus group</taxon>
    </lineage>
</organism>
<dbReference type="Gene3D" id="1.10.10.10">
    <property type="entry name" value="Winged helix-like DNA-binding domain superfamily/Winged helix DNA-binding domain"/>
    <property type="match status" value="1"/>
</dbReference>
<dbReference type="PROSITE" id="PS50995">
    <property type="entry name" value="HTH_MARR_2"/>
    <property type="match status" value="1"/>
</dbReference>
<dbReference type="PRINTS" id="PR00598">
    <property type="entry name" value="HTHMARR"/>
</dbReference>
<dbReference type="PANTHER" id="PTHR33164">
    <property type="entry name" value="TRANSCRIPTIONAL REGULATOR, MARR FAMILY"/>
    <property type="match status" value="1"/>
</dbReference>
<gene>
    <name evidence="2" type="ORF">ADK37_18720</name>
</gene>
<name>A0A0L8L8W4_9ACTN</name>
<dbReference type="PATRIC" id="fig|67356.5.peg.3981"/>
<proteinExistence type="predicted"/>
<reference evidence="3" key="1">
    <citation type="submission" date="2015-07" db="EMBL/GenBank/DDBJ databases">
        <authorList>
            <person name="Ju K.-S."/>
            <person name="Doroghazi J.R."/>
            <person name="Metcalf W.W."/>
        </authorList>
    </citation>
    <scope>NUCLEOTIDE SEQUENCE [LARGE SCALE GENOMIC DNA]</scope>
    <source>
        <strain evidence="3">NRRL 2290</strain>
    </source>
</reference>
<dbReference type="InterPro" id="IPR000835">
    <property type="entry name" value="HTH_MarR-typ"/>
</dbReference>
<dbReference type="eggNOG" id="COG1846">
    <property type="taxonomic scope" value="Bacteria"/>
</dbReference>
<evidence type="ECO:0000313" key="2">
    <source>
        <dbReference type="EMBL" id="KOG34559.1"/>
    </source>
</evidence>
<dbReference type="STRING" id="67356.AQJ84_07170"/>
<dbReference type="RefSeq" id="WP_030037649.1">
    <property type="nucleotide sequence ID" value="NZ_KL575585.1"/>
</dbReference>
<dbReference type="AlphaFoldDB" id="A0A0L8L8W4"/>
<evidence type="ECO:0000259" key="1">
    <source>
        <dbReference type="PROSITE" id="PS50995"/>
    </source>
</evidence>
<dbReference type="EMBL" id="LGUS01000163">
    <property type="protein sequence ID" value="KOG34559.1"/>
    <property type="molecule type" value="Genomic_DNA"/>
</dbReference>